<evidence type="ECO:0000313" key="1">
    <source>
        <dbReference type="EMBL" id="SMO84686.1"/>
    </source>
</evidence>
<name>A0A521EL90_9BACL</name>
<dbReference type="AlphaFoldDB" id="A0A521EL90"/>
<reference evidence="1 2" key="1">
    <citation type="submission" date="2017-05" db="EMBL/GenBank/DDBJ databases">
        <authorList>
            <person name="Varghese N."/>
            <person name="Submissions S."/>
        </authorList>
    </citation>
    <scope>NUCLEOTIDE SEQUENCE [LARGE SCALE GENOMIC DNA]</scope>
    <source>
        <strain evidence="1 2">DSM 45474</strain>
    </source>
</reference>
<keyword evidence="2" id="KW-1185">Reference proteome</keyword>
<gene>
    <name evidence="1" type="ORF">SAMN06264849_109146</name>
</gene>
<evidence type="ECO:0000313" key="2">
    <source>
        <dbReference type="Proteomes" id="UP000315636"/>
    </source>
</evidence>
<dbReference type="EMBL" id="FXTI01000009">
    <property type="protein sequence ID" value="SMO84686.1"/>
    <property type="molecule type" value="Genomic_DNA"/>
</dbReference>
<accession>A0A521EL90</accession>
<protein>
    <submittedName>
        <fullName evidence="1">Uncharacterized protein</fullName>
    </submittedName>
</protein>
<dbReference type="Pfam" id="PF19651">
    <property type="entry name" value="DUF6154"/>
    <property type="match status" value="1"/>
</dbReference>
<organism evidence="1 2">
    <name type="scientific">Melghirimyces algeriensis</name>
    <dbReference type="NCBI Taxonomy" id="910412"/>
    <lineage>
        <taxon>Bacteria</taxon>
        <taxon>Bacillati</taxon>
        <taxon>Bacillota</taxon>
        <taxon>Bacilli</taxon>
        <taxon>Bacillales</taxon>
        <taxon>Thermoactinomycetaceae</taxon>
        <taxon>Melghirimyces</taxon>
    </lineage>
</organism>
<dbReference type="InterPro" id="IPR046152">
    <property type="entry name" value="DUF6154"/>
</dbReference>
<dbReference type="Proteomes" id="UP000315636">
    <property type="component" value="Unassembled WGS sequence"/>
</dbReference>
<proteinExistence type="predicted"/>
<dbReference type="RefSeq" id="WP_142506275.1">
    <property type="nucleotide sequence ID" value="NZ_FXTI01000009.1"/>
</dbReference>
<dbReference type="OrthoDB" id="2381948at2"/>
<sequence length="85" mass="10287">MRFVDNLYSLYREHLQEDEENAVSVVLNVLEEQNREDIMKLIKDMDDEEIVQMMGVYLVEMLKMKMAQEGHLNDWESPLNRPRYH</sequence>